<keyword evidence="2" id="KW-1185">Reference proteome</keyword>
<dbReference type="InterPro" id="IPR018691">
    <property type="entry name" value="DUF2188"/>
</dbReference>
<dbReference type="EMBL" id="JACTVA010000010">
    <property type="protein sequence ID" value="MBC9206823.1"/>
    <property type="molecule type" value="Genomic_DNA"/>
</dbReference>
<dbReference type="Proteomes" id="UP000626026">
    <property type="component" value="Unassembled WGS sequence"/>
</dbReference>
<reference evidence="1 2" key="1">
    <citation type="journal article" date="2013" name="Int. J. Syst. Evol. Microbiol.">
        <title>Roseomonas aerophila sp. nov., isolated from air.</title>
        <authorList>
            <person name="Kim S.J."/>
            <person name="Weon H.Y."/>
            <person name="Ahn J.H."/>
            <person name="Hong S.B."/>
            <person name="Seok S.J."/>
            <person name="Whang K.S."/>
            <person name="Kwon S.W."/>
        </authorList>
    </citation>
    <scope>NUCLEOTIDE SEQUENCE [LARGE SCALE GENOMIC DNA]</scope>
    <source>
        <strain evidence="1 2">NBRC 108923</strain>
    </source>
</reference>
<dbReference type="RefSeq" id="WP_187783990.1">
    <property type="nucleotide sequence ID" value="NZ_JACTVA010000010.1"/>
</dbReference>
<proteinExistence type="predicted"/>
<evidence type="ECO:0000313" key="2">
    <source>
        <dbReference type="Proteomes" id="UP000626026"/>
    </source>
</evidence>
<gene>
    <name evidence="1" type="ORF">IBL26_08240</name>
</gene>
<name>A0ABR7RK75_9PROT</name>
<organism evidence="1 2">
    <name type="scientific">Teichococcus aerophilus</name>
    <dbReference type="NCBI Taxonomy" id="1224513"/>
    <lineage>
        <taxon>Bacteria</taxon>
        <taxon>Pseudomonadati</taxon>
        <taxon>Pseudomonadota</taxon>
        <taxon>Alphaproteobacteria</taxon>
        <taxon>Acetobacterales</taxon>
        <taxon>Roseomonadaceae</taxon>
        <taxon>Roseomonas</taxon>
    </lineage>
</organism>
<accession>A0ABR7RK75</accession>
<evidence type="ECO:0000313" key="1">
    <source>
        <dbReference type="EMBL" id="MBC9206823.1"/>
    </source>
</evidence>
<sequence>MSRHVIQVLSASGAWRVKNGAAETSYPNKNDAIAKARAEAKAIHDGGGLSQVLVQKADGTWQTEYTYGDDPRDIKG</sequence>
<dbReference type="Pfam" id="PF09954">
    <property type="entry name" value="DUF2188"/>
    <property type="match status" value="1"/>
</dbReference>
<comment type="caution">
    <text evidence="1">The sequence shown here is derived from an EMBL/GenBank/DDBJ whole genome shotgun (WGS) entry which is preliminary data.</text>
</comment>
<protein>
    <submittedName>
        <fullName evidence="1">DUF2188 domain-containing protein</fullName>
    </submittedName>
</protein>